<name>A0A9P4UHR7_9PLEO</name>
<gene>
    <name evidence="2" type="ORF">P171DRAFT_517467</name>
</gene>
<feature type="region of interest" description="Disordered" evidence="1">
    <location>
        <begin position="43"/>
        <end position="68"/>
    </location>
</feature>
<feature type="compositionally biased region" description="Polar residues" evidence="1">
    <location>
        <begin position="103"/>
        <end position="122"/>
    </location>
</feature>
<proteinExistence type="predicted"/>
<evidence type="ECO:0000313" key="2">
    <source>
        <dbReference type="EMBL" id="KAF2449843.1"/>
    </source>
</evidence>
<comment type="caution">
    <text evidence="2">The sequence shown here is derived from an EMBL/GenBank/DDBJ whole genome shotgun (WGS) entry which is preliminary data.</text>
</comment>
<organism evidence="2 3">
    <name type="scientific">Karstenula rhodostoma CBS 690.94</name>
    <dbReference type="NCBI Taxonomy" id="1392251"/>
    <lineage>
        <taxon>Eukaryota</taxon>
        <taxon>Fungi</taxon>
        <taxon>Dikarya</taxon>
        <taxon>Ascomycota</taxon>
        <taxon>Pezizomycotina</taxon>
        <taxon>Dothideomycetes</taxon>
        <taxon>Pleosporomycetidae</taxon>
        <taxon>Pleosporales</taxon>
        <taxon>Massarineae</taxon>
        <taxon>Didymosphaeriaceae</taxon>
        <taxon>Karstenula</taxon>
    </lineage>
</organism>
<accession>A0A9P4UHR7</accession>
<evidence type="ECO:0000256" key="1">
    <source>
        <dbReference type="SAM" id="MobiDB-lite"/>
    </source>
</evidence>
<keyword evidence="3" id="KW-1185">Reference proteome</keyword>
<feature type="region of interest" description="Disordered" evidence="1">
    <location>
        <begin position="103"/>
        <end position="176"/>
    </location>
</feature>
<evidence type="ECO:0000313" key="3">
    <source>
        <dbReference type="Proteomes" id="UP000799764"/>
    </source>
</evidence>
<feature type="non-terminal residue" evidence="2">
    <location>
        <position position="1"/>
    </location>
</feature>
<dbReference type="Proteomes" id="UP000799764">
    <property type="component" value="Unassembled WGS sequence"/>
</dbReference>
<protein>
    <submittedName>
        <fullName evidence="2">Uncharacterized protein</fullName>
    </submittedName>
</protein>
<sequence>RLFLPVPASTLSLLEQTRFPSSAPSHITVQRSTESIRRLYLSPARGNHATRPSPSHLTRRTPPPPQTEHPIAYIISFPPSEPEHIHRSPHNHVTSRHVTVAPSTSPSLINLTPNQTTRQPLQNGAPHPPPNRPLRPFRDRPPIHPHHRIRHHHHRLRTQHPVHPRRHANHARHRGRRLRCVPAGRAKPACRSCRRRPQAAVQFAAGLQQRRL</sequence>
<dbReference type="EMBL" id="MU001494">
    <property type="protein sequence ID" value="KAF2449843.1"/>
    <property type="molecule type" value="Genomic_DNA"/>
</dbReference>
<reference evidence="2" key="1">
    <citation type="journal article" date="2020" name="Stud. Mycol.">
        <title>101 Dothideomycetes genomes: a test case for predicting lifestyles and emergence of pathogens.</title>
        <authorList>
            <person name="Haridas S."/>
            <person name="Albert R."/>
            <person name="Binder M."/>
            <person name="Bloem J."/>
            <person name="Labutti K."/>
            <person name="Salamov A."/>
            <person name="Andreopoulos B."/>
            <person name="Baker S."/>
            <person name="Barry K."/>
            <person name="Bills G."/>
            <person name="Bluhm B."/>
            <person name="Cannon C."/>
            <person name="Castanera R."/>
            <person name="Culley D."/>
            <person name="Daum C."/>
            <person name="Ezra D."/>
            <person name="Gonzalez J."/>
            <person name="Henrissat B."/>
            <person name="Kuo A."/>
            <person name="Liang C."/>
            <person name="Lipzen A."/>
            <person name="Lutzoni F."/>
            <person name="Magnuson J."/>
            <person name="Mondo S."/>
            <person name="Nolan M."/>
            <person name="Ohm R."/>
            <person name="Pangilinan J."/>
            <person name="Park H.-J."/>
            <person name="Ramirez L."/>
            <person name="Alfaro M."/>
            <person name="Sun H."/>
            <person name="Tritt A."/>
            <person name="Yoshinaga Y."/>
            <person name="Zwiers L.-H."/>
            <person name="Turgeon B."/>
            <person name="Goodwin S."/>
            <person name="Spatafora J."/>
            <person name="Crous P."/>
            <person name="Grigoriev I."/>
        </authorList>
    </citation>
    <scope>NUCLEOTIDE SEQUENCE</scope>
    <source>
        <strain evidence="2">CBS 690.94</strain>
    </source>
</reference>
<feature type="compositionally biased region" description="Basic residues" evidence="1">
    <location>
        <begin position="143"/>
        <end position="176"/>
    </location>
</feature>
<dbReference type="AlphaFoldDB" id="A0A9P4UHR7"/>